<proteinExistence type="predicted"/>
<dbReference type="AlphaFoldDB" id="A0A0A7V1Q0"/>
<gene>
    <name evidence="1" type="ORF">T478_1300</name>
</gene>
<evidence type="ECO:0000313" key="1">
    <source>
        <dbReference type="EMBL" id="AJA92808.1"/>
    </source>
</evidence>
<reference evidence="1 2" key="1">
    <citation type="journal article" date="2015" name="Proc. Natl. Acad. Sci. U.S.A.">
        <title>Genomic and proteomic characterization of "Candidatus Nitrosopelagicus brevis": An ammonia-oxidizing archaeon from the open ocean.</title>
        <authorList>
            <person name="Santoro A.E."/>
            <person name="Dupont C.L."/>
            <person name="Richter R.A."/>
            <person name="Craig M.T."/>
            <person name="Carini P."/>
            <person name="McIlvin M.R."/>
            <person name="Yang Y."/>
            <person name="Orsi W.D."/>
            <person name="Moran D.M."/>
            <person name="Saito M.A."/>
        </authorList>
    </citation>
    <scope>NUCLEOTIDE SEQUENCE [LARGE SCALE GENOMIC DNA]</scope>
    <source>
        <strain evidence="2">V2</strain>
    </source>
</reference>
<dbReference type="EMBL" id="CP007026">
    <property type="protein sequence ID" value="AJA92808.1"/>
    <property type="molecule type" value="Genomic_DNA"/>
</dbReference>
<organism evidence="1 2">
    <name type="scientific">Candidatus Nitrosopelagicus brevis</name>
    <dbReference type="NCBI Taxonomy" id="1410606"/>
    <lineage>
        <taxon>Archaea</taxon>
        <taxon>Nitrososphaerota</taxon>
    </lineage>
</organism>
<protein>
    <submittedName>
        <fullName evidence="1">Uncharacterized protein</fullName>
    </submittedName>
</protein>
<sequence length="311" mass="32942">MNKELGRKITSLTLMTIMLTWSAAMGFSGSFMPEAEAANQYLWVSVEDAGQGNFYGGQVLEIVVTDPAINRLDEAYGMPDVTIDGKKVIMAQGVDGSWYAYIADGSFATSIDSNYAEVEDGKGADYGRVCKNNTPLEYGPNNNAVATLIPSESRGVFLPFQLGNGTSAAANTGEEYANHAGVFTNIGAASQSSYTQGEGITTECGSSISTGGVPFEYLNATSKVHVSGLPTMSNATGSQVQSGSATGVNASDQAINNVVREARALSNGTTTDYYGNIALGPNMWPFIQLYDFTRYQSYDLVYERGGAPPLS</sequence>
<dbReference type="Proteomes" id="UP000030944">
    <property type="component" value="Chromosome"/>
</dbReference>
<evidence type="ECO:0000313" key="2">
    <source>
        <dbReference type="Proteomes" id="UP000030944"/>
    </source>
</evidence>
<accession>A0A0A7V1Q0</accession>
<dbReference type="GeneID" id="24817179"/>
<dbReference type="KEGG" id="nbv:T478_1300"/>
<dbReference type="OrthoDB" id="10168at2157"/>
<dbReference type="RefSeq" id="WP_048106170.1">
    <property type="nucleotide sequence ID" value="NZ_CP007026.1"/>
</dbReference>
<dbReference type="HOGENOM" id="CLU_893123_0_0_2"/>
<dbReference type="STRING" id="1410606.T478_1300"/>
<name>A0A0A7V1Q0_9ARCH</name>